<dbReference type="Gene3D" id="1.20.1290.10">
    <property type="entry name" value="AhpD-like"/>
    <property type="match status" value="1"/>
</dbReference>
<gene>
    <name evidence="2" type="ORF">EJ903_12265</name>
</gene>
<accession>A0A3S0HX46</accession>
<dbReference type="GO" id="GO:0051920">
    <property type="term" value="F:peroxiredoxin activity"/>
    <property type="evidence" value="ECO:0007669"/>
    <property type="project" value="InterPro"/>
</dbReference>
<reference evidence="2 3" key="1">
    <citation type="submission" date="2018-12" db="EMBL/GenBank/DDBJ databases">
        <authorList>
            <person name="Yang Y."/>
        </authorList>
    </citation>
    <scope>NUCLEOTIDE SEQUENCE [LARGE SCALE GENOMIC DNA]</scope>
    <source>
        <strain evidence="2 3">L-25-5w-1</strain>
    </source>
</reference>
<proteinExistence type="predicted"/>
<protein>
    <submittedName>
        <fullName evidence="2">Carboxymuconolactone decarboxylase family protein</fullName>
    </submittedName>
</protein>
<dbReference type="PANTHER" id="PTHR34846:SF10">
    <property type="entry name" value="CYTOPLASMIC PROTEIN"/>
    <property type="match status" value="1"/>
</dbReference>
<evidence type="ECO:0000313" key="2">
    <source>
        <dbReference type="EMBL" id="RTR19774.1"/>
    </source>
</evidence>
<keyword evidence="3" id="KW-1185">Reference proteome</keyword>
<dbReference type="OrthoDB" id="9801997at2"/>
<name>A0A3S0HX46_9PROT</name>
<comment type="caution">
    <text evidence="2">The sequence shown here is derived from an EMBL/GenBank/DDBJ whole genome shotgun (WGS) entry which is preliminary data.</text>
</comment>
<evidence type="ECO:0000313" key="3">
    <source>
        <dbReference type="Proteomes" id="UP000277007"/>
    </source>
</evidence>
<dbReference type="InterPro" id="IPR004675">
    <property type="entry name" value="AhpD_core"/>
</dbReference>
<dbReference type="NCBIfam" id="TIGR00778">
    <property type="entry name" value="ahpD_dom"/>
    <property type="match status" value="1"/>
</dbReference>
<dbReference type="AlphaFoldDB" id="A0A3S0HX46"/>
<organism evidence="2 3">
    <name type="scientific">Azospirillum griseum</name>
    <dbReference type="NCBI Taxonomy" id="2496639"/>
    <lineage>
        <taxon>Bacteria</taxon>
        <taxon>Pseudomonadati</taxon>
        <taxon>Pseudomonadota</taxon>
        <taxon>Alphaproteobacteria</taxon>
        <taxon>Rhodospirillales</taxon>
        <taxon>Azospirillaceae</taxon>
        <taxon>Azospirillum</taxon>
    </lineage>
</organism>
<dbReference type="EMBL" id="RXMA01000010">
    <property type="protein sequence ID" value="RTR19774.1"/>
    <property type="molecule type" value="Genomic_DNA"/>
</dbReference>
<dbReference type="RefSeq" id="WP_126615576.1">
    <property type="nucleotide sequence ID" value="NZ_JBHUCY010000043.1"/>
</dbReference>
<dbReference type="PANTHER" id="PTHR34846">
    <property type="entry name" value="4-CARBOXYMUCONOLACTONE DECARBOXYLASE FAMILY PROTEIN (AFU_ORTHOLOGUE AFUA_6G11590)"/>
    <property type="match status" value="1"/>
</dbReference>
<sequence length="148" mass="15920">MDSRFTVFADAPALYKSLVAVTAALNASVLPAGLKHLIDLRVSQINGCAFCIAKHSEEALRDGDRAERLAALPHWAESPLFTPDERAALTWAEALTRSEAHRVDELHAALGRHFSAEQIAVLTVAVAAINAWNRVGIAQFREPVAAAA</sequence>
<dbReference type="SUPFAM" id="SSF69118">
    <property type="entry name" value="AhpD-like"/>
    <property type="match status" value="1"/>
</dbReference>
<feature type="domain" description="Carboxymuconolactone decarboxylase-like" evidence="1">
    <location>
        <begin position="12"/>
        <end position="94"/>
    </location>
</feature>
<evidence type="ECO:0000259" key="1">
    <source>
        <dbReference type="Pfam" id="PF02627"/>
    </source>
</evidence>
<dbReference type="InterPro" id="IPR003779">
    <property type="entry name" value="CMD-like"/>
</dbReference>
<dbReference type="InterPro" id="IPR029032">
    <property type="entry name" value="AhpD-like"/>
</dbReference>
<dbReference type="Pfam" id="PF02627">
    <property type="entry name" value="CMD"/>
    <property type="match status" value="1"/>
</dbReference>
<dbReference type="Proteomes" id="UP000277007">
    <property type="component" value="Unassembled WGS sequence"/>
</dbReference>